<comment type="caution">
    <text evidence="1">The sequence shown here is derived from an EMBL/GenBank/DDBJ whole genome shotgun (WGS) entry which is preliminary data.</text>
</comment>
<keyword evidence="2" id="KW-1185">Reference proteome</keyword>
<proteinExistence type="predicted"/>
<evidence type="ECO:0000313" key="1">
    <source>
        <dbReference type="EMBL" id="GFS69611.1"/>
    </source>
</evidence>
<dbReference type="OrthoDB" id="6770266at2759"/>
<dbReference type="AlphaFoldDB" id="A0A8X6MNF9"/>
<dbReference type="Proteomes" id="UP000887013">
    <property type="component" value="Unassembled WGS sequence"/>
</dbReference>
<evidence type="ECO:0000313" key="2">
    <source>
        <dbReference type="Proteomes" id="UP000887013"/>
    </source>
</evidence>
<gene>
    <name evidence="1" type="ORF">NPIL_186081</name>
</gene>
<accession>A0A8X6MNF9</accession>
<name>A0A8X6MNF9_NEPPI</name>
<dbReference type="EMBL" id="BMAW01000572">
    <property type="protein sequence ID" value="GFS69611.1"/>
    <property type="molecule type" value="Genomic_DNA"/>
</dbReference>
<reference evidence="1" key="1">
    <citation type="submission" date="2020-08" db="EMBL/GenBank/DDBJ databases">
        <title>Multicomponent nature underlies the extraordinary mechanical properties of spider dragline silk.</title>
        <authorList>
            <person name="Kono N."/>
            <person name="Nakamura H."/>
            <person name="Mori M."/>
            <person name="Yoshida Y."/>
            <person name="Ohtoshi R."/>
            <person name="Malay A.D."/>
            <person name="Moran D.A.P."/>
            <person name="Tomita M."/>
            <person name="Numata K."/>
            <person name="Arakawa K."/>
        </authorList>
    </citation>
    <scope>NUCLEOTIDE SEQUENCE</scope>
</reference>
<sequence length="161" mass="18293">MLEKLVLHTNSEIRRQKDKYTEQTFAVSETCSDEIKALFGILILTAAKENDHLASSELFDTTLCGQWYKAGMSEELITVQCISPKNSFATNTPTKLFRTIGGTGYHTLGNTGLRDAYVLRVHSMARKFENTLSRNTFAMKLNEDLLTPWMKKRLNIQTLPQ</sequence>
<organism evidence="1 2">
    <name type="scientific">Nephila pilipes</name>
    <name type="common">Giant wood spider</name>
    <name type="synonym">Nephila maculata</name>
    <dbReference type="NCBI Taxonomy" id="299642"/>
    <lineage>
        <taxon>Eukaryota</taxon>
        <taxon>Metazoa</taxon>
        <taxon>Ecdysozoa</taxon>
        <taxon>Arthropoda</taxon>
        <taxon>Chelicerata</taxon>
        <taxon>Arachnida</taxon>
        <taxon>Araneae</taxon>
        <taxon>Araneomorphae</taxon>
        <taxon>Entelegynae</taxon>
        <taxon>Araneoidea</taxon>
        <taxon>Nephilidae</taxon>
        <taxon>Nephila</taxon>
    </lineage>
</organism>
<protein>
    <submittedName>
        <fullName evidence="1">Uncharacterized protein</fullName>
    </submittedName>
</protein>